<feature type="signal peptide" evidence="1">
    <location>
        <begin position="1"/>
        <end position="19"/>
    </location>
</feature>
<protein>
    <submittedName>
        <fullName evidence="2">Uncharacterized protein</fullName>
    </submittedName>
</protein>
<dbReference type="EMBL" id="JAVDSJ010000002">
    <property type="protein sequence ID" value="MDR6583502.1"/>
    <property type="molecule type" value="Genomic_DNA"/>
</dbReference>
<keyword evidence="3" id="KW-1185">Reference proteome</keyword>
<reference evidence="2 3" key="1">
    <citation type="submission" date="2023-07" db="EMBL/GenBank/DDBJ databases">
        <title>Sorghum-associated microbial communities from plants grown in Nebraska, USA.</title>
        <authorList>
            <person name="Schachtman D."/>
        </authorList>
    </citation>
    <scope>NUCLEOTIDE SEQUENCE [LARGE SCALE GENOMIC DNA]</scope>
    <source>
        <strain evidence="2 3">596</strain>
    </source>
</reference>
<comment type="caution">
    <text evidence="2">The sequence shown here is derived from an EMBL/GenBank/DDBJ whole genome shotgun (WGS) entry which is preliminary data.</text>
</comment>
<name>A0ABU1PDC4_9BURK</name>
<feature type="chain" id="PRO_5045920326" evidence="1">
    <location>
        <begin position="20"/>
        <end position="52"/>
    </location>
</feature>
<dbReference type="Proteomes" id="UP001260715">
    <property type="component" value="Unassembled WGS sequence"/>
</dbReference>
<keyword evidence="1" id="KW-0732">Signal</keyword>
<evidence type="ECO:0000313" key="3">
    <source>
        <dbReference type="Proteomes" id="UP001260715"/>
    </source>
</evidence>
<gene>
    <name evidence="2" type="ORF">J2W50_001700</name>
</gene>
<evidence type="ECO:0000256" key="1">
    <source>
        <dbReference type="SAM" id="SignalP"/>
    </source>
</evidence>
<dbReference type="RefSeq" id="WP_166758255.1">
    <property type="nucleotide sequence ID" value="NZ_CP049139.1"/>
</dbReference>
<accession>A0ABU1PDC4</accession>
<sequence>MRIFSTLFTGLILTLVATAARADSIFTGAMDYESPLPMILHVGGRLIGRLFS</sequence>
<evidence type="ECO:0000313" key="2">
    <source>
        <dbReference type="EMBL" id="MDR6583502.1"/>
    </source>
</evidence>
<proteinExistence type="predicted"/>
<organism evidence="2 3">
    <name type="scientific">Herbaspirillum frisingense</name>
    <dbReference type="NCBI Taxonomy" id="92645"/>
    <lineage>
        <taxon>Bacteria</taxon>
        <taxon>Pseudomonadati</taxon>
        <taxon>Pseudomonadota</taxon>
        <taxon>Betaproteobacteria</taxon>
        <taxon>Burkholderiales</taxon>
        <taxon>Oxalobacteraceae</taxon>
        <taxon>Herbaspirillum</taxon>
    </lineage>
</organism>